<dbReference type="RefSeq" id="WP_044055591.1">
    <property type="nucleotide sequence ID" value="NZ_CBCSKJ010000005.1"/>
</dbReference>
<dbReference type="PANTHER" id="PTHR43747:SF4">
    <property type="entry name" value="FLAVIN-DEPENDENT TRYPTOPHAN HALOGENASE"/>
    <property type="match status" value="1"/>
</dbReference>
<organism evidence="3 4">
    <name type="scientific">Alteromonas australica</name>
    <dbReference type="NCBI Taxonomy" id="589873"/>
    <lineage>
        <taxon>Bacteria</taxon>
        <taxon>Pseudomonadati</taxon>
        <taxon>Pseudomonadota</taxon>
        <taxon>Gammaproteobacteria</taxon>
        <taxon>Alteromonadales</taxon>
        <taxon>Alteromonadaceae</taxon>
        <taxon>Alteromonas/Salinimonas group</taxon>
        <taxon>Alteromonas</taxon>
    </lineage>
</organism>
<dbReference type="Proteomes" id="UP000056090">
    <property type="component" value="Chromosome"/>
</dbReference>
<dbReference type="GO" id="GO:0000166">
    <property type="term" value="F:nucleotide binding"/>
    <property type="evidence" value="ECO:0007669"/>
    <property type="project" value="UniProtKB-KW"/>
</dbReference>
<dbReference type="InterPro" id="IPR006905">
    <property type="entry name" value="Flavin_halogenase"/>
</dbReference>
<dbReference type="eggNOG" id="COG0665">
    <property type="taxonomic scope" value="Bacteria"/>
</dbReference>
<evidence type="ECO:0008006" key="5">
    <source>
        <dbReference type="Google" id="ProtNLM"/>
    </source>
</evidence>
<dbReference type="InterPro" id="IPR033856">
    <property type="entry name" value="Trp_halogen"/>
</dbReference>
<keyword evidence="2" id="KW-0547">Nucleotide-binding</keyword>
<gene>
    <name evidence="3" type="ORF">EP13_01165</name>
</gene>
<protein>
    <recommendedName>
        <fullName evidence="5">Tryptophan halogenase</fullName>
    </recommendedName>
</protein>
<dbReference type="PANTHER" id="PTHR43747">
    <property type="entry name" value="FAD-BINDING PROTEIN"/>
    <property type="match status" value="1"/>
</dbReference>
<dbReference type="Gene3D" id="3.50.50.60">
    <property type="entry name" value="FAD/NAD(P)-binding domain"/>
    <property type="match status" value="1"/>
</dbReference>
<dbReference type="PIRSF" id="PIRSF011396">
    <property type="entry name" value="Trp_halogenase"/>
    <property type="match status" value="1"/>
</dbReference>
<proteinExistence type="predicted"/>
<name>A0A075NVJ1_9ALTE</name>
<evidence type="ECO:0000256" key="1">
    <source>
        <dbReference type="PIRSR" id="PIRSR011396-1"/>
    </source>
</evidence>
<dbReference type="KEGG" id="aal:EP13_01165"/>
<evidence type="ECO:0000313" key="3">
    <source>
        <dbReference type="EMBL" id="AIF97418.1"/>
    </source>
</evidence>
<feature type="binding site" evidence="2">
    <location>
        <position position="194"/>
    </location>
    <ligand>
        <name>FAD</name>
        <dbReference type="ChEBI" id="CHEBI:57692"/>
    </ligand>
</feature>
<reference evidence="3 4" key="1">
    <citation type="submission" date="2014-06" db="EMBL/GenBank/DDBJ databases">
        <title>Genomes of Alteromonas australica, a world apart.</title>
        <authorList>
            <person name="Gonzaga A."/>
            <person name="Lopez-Perez M."/>
            <person name="Rodriguez-Valera F."/>
        </authorList>
    </citation>
    <scope>NUCLEOTIDE SEQUENCE [LARGE SCALE GENOMIC DNA]</scope>
    <source>
        <strain evidence="3 4">H 17</strain>
    </source>
</reference>
<dbReference type="SUPFAM" id="SSF51905">
    <property type="entry name" value="FAD/NAD(P)-binding domain"/>
    <property type="match status" value="1"/>
</dbReference>
<feature type="binding site" evidence="2">
    <location>
        <position position="361"/>
    </location>
    <ligand>
        <name>L-tryptophan</name>
        <dbReference type="ChEBI" id="CHEBI:57912"/>
    </ligand>
</feature>
<feature type="binding site" evidence="2">
    <location>
        <position position="352"/>
    </location>
    <ligand>
        <name>FAD</name>
        <dbReference type="ChEBI" id="CHEBI:57692"/>
    </ligand>
</feature>
<sequence>MMSEVNRIVIVGGGTAGWLTAGLLAATHSGADNNGQRLSVTVIESDAVPPIGVGEGTWPTMRRTLATIGISEAELVTQASATFKQASKFVNWYSDNGRNQDNSYYHPFSAPQGSATLDITPYWLTTAQTHSHYAQDVCFQPALCDAGLAPKLTAHGKQSFTANYGYHLDAGQFISLLRRHCVNRLGVTHLVDKVTQVNTQADSPEAGIVSLQTQQSGKIEGDLFVDCSGFSGLLINKALGVKLKDASHHLFANSALVCQAPFENETAPIPCHTLSTAQEAGWIWDIGLQHRRGTGYVFSREHQDVDRAADTLSRYLSQVAPSMATPDAFREIQFKTGYRETFWHNNCVAIGLSSGFLEPLEASSLMLIEQSAMLLAEQLPANTTIMSKVSQRFNSRLTYLWERTIEFLKLHYVLSNRPEAFWQDNKQRGSIPERLADLLEEWRYRPILDSDFPQANEAFSAQSYRYILYGMGPKTDFNWDMSTTERSLKHHNFATKQGQLNQTLIGQLKERLPSHRGLVESFFQS</sequence>
<evidence type="ECO:0000256" key="2">
    <source>
        <dbReference type="PIRSR" id="PIRSR011396-2"/>
    </source>
</evidence>
<keyword evidence="4" id="KW-1185">Reference proteome</keyword>
<dbReference type="InterPro" id="IPR050816">
    <property type="entry name" value="Flavin-dep_Halogenase_NPB"/>
</dbReference>
<accession>A0A075NVJ1</accession>
<dbReference type="Pfam" id="PF04820">
    <property type="entry name" value="Trp_halogenase"/>
    <property type="match status" value="1"/>
</dbReference>
<dbReference type="GO" id="GO:0004497">
    <property type="term" value="F:monooxygenase activity"/>
    <property type="evidence" value="ECO:0007669"/>
    <property type="project" value="InterPro"/>
</dbReference>
<dbReference type="InterPro" id="IPR036188">
    <property type="entry name" value="FAD/NAD-bd_sf"/>
</dbReference>
<keyword evidence="2" id="KW-0285">Flavoprotein</keyword>
<keyword evidence="2" id="KW-0274">FAD</keyword>
<feature type="binding site" evidence="2">
    <location>
        <position position="84"/>
    </location>
    <ligand>
        <name>7-chloro-L-tryptophan</name>
        <dbReference type="ChEBI" id="CHEBI:58713"/>
    </ligand>
</feature>
<feature type="active site" evidence="1">
    <location>
        <position position="84"/>
    </location>
</feature>
<feature type="binding site" evidence="2">
    <location>
        <begin position="13"/>
        <end position="16"/>
    </location>
    <ligand>
        <name>FAD</name>
        <dbReference type="ChEBI" id="CHEBI:57692"/>
    </ligand>
</feature>
<dbReference type="AlphaFoldDB" id="A0A075NVJ1"/>
<dbReference type="EMBL" id="CP008849">
    <property type="protein sequence ID" value="AIF97418.1"/>
    <property type="molecule type" value="Genomic_DNA"/>
</dbReference>
<dbReference type="GeneID" id="78253557"/>
<evidence type="ECO:0000313" key="4">
    <source>
        <dbReference type="Proteomes" id="UP000056090"/>
    </source>
</evidence>